<dbReference type="STRING" id="269800.Tfu_2717"/>
<dbReference type="KEGG" id="tfu:Tfu_2717"/>
<feature type="region of interest" description="Disordered" evidence="1">
    <location>
        <begin position="64"/>
        <end position="94"/>
    </location>
</feature>
<sequence length="94" mass="9961">MTFRPPVAAGGSPAATGDVLLRQYRGKPVSAEPGLCAVPPLPPAKVPRSVLMNRTGRAVLLLPRPERHDRTATGAVCPSRRDPSAHPRSAQTTF</sequence>
<organism evidence="2">
    <name type="scientific">Thermobifida fusca (strain YX)</name>
    <dbReference type="NCBI Taxonomy" id="269800"/>
    <lineage>
        <taxon>Bacteria</taxon>
        <taxon>Bacillati</taxon>
        <taxon>Actinomycetota</taxon>
        <taxon>Actinomycetes</taxon>
        <taxon>Streptosporangiales</taxon>
        <taxon>Nocardiopsidaceae</taxon>
        <taxon>Thermobifida</taxon>
    </lineage>
</organism>
<proteinExistence type="predicted"/>
<name>Q47LC2_THEFY</name>
<gene>
    <name evidence="2" type="ordered locus">Tfu_2717</name>
</gene>
<reference evidence="2" key="1">
    <citation type="submission" date="2005-07" db="EMBL/GenBank/DDBJ databases">
        <title>Complete sequence of Thermobifida fusca YX.</title>
        <authorList>
            <consortium name="US DOE Joint Genome Institute"/>
            <person name="Copeland A."/>
            <person name="Lucas S."/>
            <person name="Lapidus A."/>
            <person name="Barry K."/>
            <person name="Detter J.C."/>
            <person name="Glavina T."/>
            <person name="Hammon N."/>
            <person name="Israni S."/>
            <person name="Pitluck S."/>
            <person name="Di Bartolo G."/>
            <person name="Chain P."/>
            <person name="Schmutz J."/>
            <person name="Larimer F."/>
            <person name="Land M."/>
            <person name="Lykidis A."/>
            <person name="Richardson P."/>
        </authorList>
    </citation>
    <scope>NUCLEOTIDE SEQUENCE</scope>
    <source>
        <strain evidence="2">YX</strain>
    </source>
</reference>
<accession>Q47LC2</accession>
<dbReference type="EMBL" id="CP000088">
    <property type="protein sequence ID" value="AAZ56750.1"/>
    <property type="molecule type" value="Genomic_DNA"/>
</dbReference>
<protein>
    <submittedName>
        <fullName evidence="2">Uncharacterized protein</fullName>
    </submittedName>
</protein>
<dbReference type="AlphaFoldDB" id="Q47LC2"/>
<evidence type="ECO:0000313" key="2">
    <source>
        <dbReference type="EMBL" id="AAZ56750.1"/>
    </source>
</evidence>
<dbReference type="HOGENOM" id="CLU_2385165_0_0_11"/>
<evidence type="ECO:0000256" key="1">
    <source>
        <dbReference type="SAM" id="MobiDB-lite"/>
    </source>
</evidence>